<dbReference type="SUPFAM" id="SSF55961">
    <property type="entry name" value="Bet v1-like"/>
    <property type="match status" value="1"/>
</dbReference>
<dbReference type="RefSeq" id="WP_243557598.1">
    <property type="nucleotide sequence ID" value="NZ_CP094528.1"/>
</dbReference>
<dbReference type="CDD" id="cd07820">
    <property type="entry name" value="SRPBCC_3"/>
    <property type="match status" value="1"/>
</dbReference>
<evidence type="ECO:0000313" key="2">
    <source>
        <dbReference type="Proteomes" id="UP000832097"/>
    </source>
</evidence>
<evidence type="ECO:0000313" key="1">
    <source>
        <dbReference type="EMBL" id="UOE45188.1"/>
    </source>
</evidence>
<sequence>MTAEFECSTAIAAPPDAVFDASLDIDLHVRSMGASRERAIAGVTSGRIGAGETVTWRARHFGVPFTMTSAITEYERPERFVDEQRRGPFASFRHEHRFESDASGTLMRDRIRFTAPLGPLGRMVEPLLRAYLRRLIEERNRHVRAAVEASDA</sequence>
<dbReference type="InterPro" id="IPR023393">
    <property type="entry name" value="START-like_dom_sf"/>
</dbReference>
<name>A0ABY4C131_9MICO</name>
<dbReference type="InterPro" id="IPR019587">
    <property type="entry name" value="Polyketide_cyclase/dehydratase"/>
</dbReference>
<reference evidence="1 2" key="1">
    <citation type="submission" date="2022-03" db="EMBL/GenBank/DDBJ databases">
        <title>Mucilaginibacter sp. isolated from the gut of Protaetia brevitarsis seulensis larvae.</title>
        <authorList>
            <person name="Won M."/>
            <person name="Kim S.-J."/>
            <person name="Kwon S.-W."/>
        </authorList>
    </citation>
    <scope>NUCLEOTIDE SEQUENCE [LARGE SCALE GENOMIC DNA]</scope>
    <source>
        <strain evidence="1 2">CFWR-12</strain>
    </source>
</reference>
<organism evidence="1 2">
    <name type="scientific">Agromyces larvae</name>
    <dbReference type="NCBI Taxonomy" id="2929802"/>
    <lineage>
        <taxon>Bacteria</taxon>
        <taxon>Bacillati</taxon>
        <taxon>Actinomycetota</taxon>
        <taxon>Actinomycetes</taxon>
        <taxon>Micrococcales</taxon>
        <taxon>Microbacteriaceae</taxon>
        <taxon>Agromyces</taxon>
    </lineage>
</organism>
<dbReference type="Proteomes" id="UP000832097">
    <property type="component" value="Chromosome"/>
</dbReference>
<dbReference type="EMBL" id="CP094528">
    <property type="protein sequence ID" value="UOE45188.1"/>
    <property type="molecule type" value="Genomic_DNA"/>
</dbReference>
<proteinExistence type="predicted"/>
<dbReference type="Pfam" id="PF10604">
    <property type="entry name" value="Polyketide_cyc2"/>
    <property type="match status" value="1"/>
</dbReference>
<keyword evidence="2" id="KW-1185">Reference proteome</keyword>
<dbReference type="Gene3D" id="3.30.530.20">
    <property type="match status" value="1"/>
</dbReference>
<protein>
    <submittedName>
        <fullName evidence="1">SRPBCC family protein</fullName>
    </submittedName>
</protein>
<gene>
    <name evidence="1" type="ORF">MTO99_05285</name>
</gene>
<accession>A0ABY4C131</accession>